<protein>
    <submittedName>
        <fullName evidence="1">Uncharacterized protein</fullName>
    </submittedName>
</protein>
<dbReference type="EMBL" id="GBRH01183899">
    <property type="protein sequence ID" value="JAE13997.1"/>
    <property type="molecule type" value="Transcribed_RNA"/>
</dbReference>
<evidence type="ECO:0000313" key="1">
    <source>
        <dbReference type="EMBL" id="JAE13997.1"/>
    </source>
</evidence>
<proteinExistence type="predicted"/>
<sequence>MTSKTSSTNFSTLVLLLGLSTLLCDFSTPLL</sequence>
<organism evidence="1">
    <name type="scientific">Arundo donax</name>
    <name type="common">Giant reed</name>
    <name type="synonym">Donax arundinaceus</name>
    <dbReference type="NCBI Taxonomy" id="35708"/>
    <lineage>
        <taxon>Eukaryota</taxon>
        <taxon>Viridiplantae</taxon>
        <taxon>Streptophyta</taxon>
        <taxon>Embryophyta</taxon>
        <taxon>Tracheophyta</taxon>
        <taxon>Spermatophyta</taxon>
        <taxon>Magnoliopsida</taxon>
        <taxon>Liliopsida</taxon>
        <taxon>Poales</taxon>
        <taxon>Poaceae</taxon>
        <taxon>PACMAD clade</taxon>
        <taxon>Arundinoideae</taxon>
        <taxon>Arundineae</taxon>
        <taxon>Arundo</taxon>
    </lineage>
</organism>
<name>A0A0A9FNX8_ARUDO</name>
<reference evidence="1" key="2">
    <citation type="journal article" date="2015" name="Data Brief">
        <title>Shoot transcriptome of the giant reed, Arundo donax.</title>
        <authorList>
            <person name="Barrero R.A."/>
            <person name="Guerrero F.D."/>
            <person name="Moolhuijzen P."/>
            <person name="Goolsby J.A."/>
            <person name="Tidwell J."/>
            <person name="Bellgard S.E."/>
            <person name="Bellgard M.I."/>
        </authorList>
    </citation>
    <scope>NUCLEOTIDE SEQUENCE</scope>
    <source>
        <tissue evidence="1">Shoot tissue taken approximately 20 cm above the soil surface</tissue>
    </source>
</reference>
<accession>A0A0A9FNX8</accession>
<reference evidence="1" key="1">
    <citation type="submission" date="2014-09" db="EMBL/GenBank/DDBJ databases">
        <authorList>
            <person name="Magalhaes I.L.F."/>
            <person name="Oliveira U."/>
            <person name="Santos F.R."/>
            <person name="Vidigal T.H.D.A."/>
            <person name="Brescovit A.D."/>
            <person name="Santos A.J."/>
        </authorList>
    </citation>
    <scope>NUCLEOTIDE SEQUENCE</scope>
    <source>
        <tissue evidence="1">Shoot tissue taken approximately 20 cm above the soil surface</tissue>
    </source>
</reference>
<dbReference type="AlphaFoldDB" id="A0A0A9FNX8"/>